<dbReference type="InterPro" id="IPR002104">
    <property type="entry name" value="Integrase_catalytic"/>
</dbReference>
<dbReference type="OrthoDB" id="3175606at2"/>
<name>A0A4R5A301_9ACTN</name>
<keyword evidence="4" id="KW-1185">Reference proteome</keyword>
<reference evidence="3 4" key="1">
    <citation type="submission" date="2019-03" db="EMBL/GenBank/DDBJ databases">
        <title>Draft genome sequences of novel Actinobacteria.</title>
        <authorList>
            <person name="Sahin N."/>
            <person name="Ay H."/>
            <person name="Saygin H."/>
        </authorList>
    </citation>
    <scope>NUCLEOTIDE SEQUENCE [LARGE SCALE GENOMIC DNA]</scope>
    <source>
        <strain evidence="3 4">DSM 45941</strain>
    </source>
</reference>
<dbReference type="GO" id="GO:0006310">
    <property type="term" value="P:DNA recombination"/>
    <property type="evidence" value="ECO:0007669"/>
    <property type="project" value="UniProtKB-KW"/>
</dbReference>
<evidence type="ECO:0000313" key="3">
    <source>
        <dbReference type="EMBL" id="TDD65044.1"/>
    </source>
</evidence>
<dbReference type="GO" id="GO:0015074">
    <property type="term" value="P:DNA integration"/>
    <property type="evidence" value="ECO:0007669"/>
    <property type="project" value="InterPro"/>
</dbReference>
<evidence type="ECO:0000313" key="4">
    <source>
        <dbReference type="Proteomes" id="UP000295578"/>
    </source>
</evidence>
<protein>
    <recommendedName>
        <fullName evidence="2">Tyr recombinase domain-containing protein</fullName>
    </recommendedName>
</protein>
<dbReference type="InterPro" id="IPR011010">
    <property type="entry name" value="DNA_brk_join_enz"/>
</dbReference>
<dbReference type="GO" id="GO:0003677">
    <property type="term" value="F:DNA binding"/>
    <property type="evidence" value="ECO:0007669"/>
    <property type="project" value="InterPro"/>
</dbReference>
<proteinExistence type="predicted"/>
<organism evidence="3 4">
    <name type="scientific">Actinomadura darangshiensis</name>
    <dbReference type="NCBI Taxonomy" id="705336"/>
    <lineage>
        <taxon>Bacteria</taxon>
        <taxon>Bacillati</taxon>
        <taxon>Actinomycetota</taxon>
        <taxon>Actinomycetes</taxon>
        <taxon>Streptosporangiales</taxon>
        <taxon>Thermomonosporaceae</taxon>
        <taxon>Actinomadura</taxon>
    </lineage>
</organism>
<gene>
    <name evidence="3" type="ORF">E1293_40775</name>
</gene>
<dbReference type="Proteomes" id="UP000295578">
    <property type="component" value="Unassembled WGS sequence"/>
</dbReference>
<dbReference type="AlphaFoldDB" id="A0A4R5A301"/>
<evidence type="ECO:0000256" key="1">
    <source>
        <dbReference type="ARBA" id="ARBA00023172"/>
    </source>
</evidence>
<dbReference type="EMBL" id="SMKY01000345">
    <property type="protein sequence ID" value="TDD65044.1"/>
    <property type="molecule type" value="Genomic_DNA"/>
</dbReference>
<comment type="caution">
    <text evidence="3">The sequence shown here is derived from an EMBL/GenBank/DDBJ whole genome shotgun (WGS) entry which is preliminary data.</text>
</comment>
<dbReference type="SUPFAM" id="SSF56349">
    <property type="entry name" value="DNA breaking-rejoining enzymes"/>
    <property type="match status" value="1"/>
</dbReference>
<evidence type="ECO:0000259" key="2">
    <source>
        <dbReference type="Pfam" id="PF00589"/>
    </source>
</evidence>
<accession>A0A4R5A301</accession>
<feature type="domain" description="Tyr recombinase" evidence="2">
    <location>
        <begin position="9"/>
        <end position="89"/>
    </location>
</feature>
<dbReference type="Pfam" id="PF00589">
    <property type="entry name" value="Phage_integrase"/>
    <property type="match status" value="1"/>
</dbReference>
<keyword evidence="1" id="KW-0233">DNA recombination</keyword>
<dbReference type="Gene3D" id="1.10.443.10">
    <property type="entry name" value="Intergrase catalytic core"/>
    <property type="match status" value="1"/>
</dbReference>
<dbReference type="InterPro" id="IPR013762">
    <property type="entry name" value="Integrase-like_cat_sf"/>
</dbReference>
<sequence>MLDTVTGDRLEIAIMIALAYGPRRGEVLGLHWSSLDWYAGTVRLIKTPKSRRTLVLTPQIVATLRARRSEAKIAAGELWKDHGLIFASEVDTPGPGELPAHHLQAGQACGPGH</sequence>